<proteinExistence type="predicted"/>
<dbReference type="PANTHER" id="PTHR42967:SF1">
    <property type="entry name" value="MBL FOLD METALLO-HYDROLASE"/>
    <property type="match status" value="1"/>
</dbReference>
<dbReference type="InterPro" id="IPR036866">
    <property type="entry name" value="RibonucZ/Hydroxyglut_hydro"/>
</dbReference>
<evidence type="ECO:0000313" key="2">
    <source>
        <dbReference type="Proteomes" id="UP000231139"/>
    </source>
</evidence>
<reference evidence="1 2" key="1">
    <citation type="submission" date="2017-09" db="EMBL/GenBank/DDBJ databases">
        <title>Depth-based differentiation of microbial function through sediment-hosted aquifers and enrichment of novel symbionts in the deep terrestrial subsurface.</title>
        <authorList>
            <person name="Probst A.J."/>
            <person name="Ladd B."/>
            <person name="Jarett J.K."/>
            <person name="Geller-Mcgrath D.E."/>
            <person name="Sieber C.M."/>
            <person name="Emerson J.B."/>
            <person name="Anantharaman K."/>
            <person name="Thomas B.C."/>
            <person name="Malmstrom R."/>
            <person name="Stieglmeier M."/>
            <person name="Klingl A."/>
            <person name="Woyke T."/>
            <person name="Ryan C.M."/>
            <person name="Banfield J.F."/>
        </authorList>
    </citation>
    <scope>NUCLEOTIDE SEQUENCE [LARGE SCALE GENOMIC DNA]</scope>
    <source>
        <strain evidence="1">CG11_big_fil_rev_8_21_14_0_20_35_11</strain>
    </source>
</reference>
<evidence type="ECO:0000313" key="1">
    <source>
        <dbReference type="EMBL" id="PIR02716.1"/>
    </source>
</evidence>
<sequence length="219" mass="24681">MKIIWHGHSCFQIESSPQKNEKPISLVIDPFSEEIGLKLPKMEADILLVTHEHYDHNNIKGVLGSPFLITAPGEYELKKIFIQGISSFHDNVEGSKRGKNTIYIIEVEKIKVCHLGDLGQTELSAEQLEKIGEVDVLILPVGGTYTIGAKEVPRIISQIEPKIVIPMHYQLPKIKIKLDTVDSFLKTIGKKEIKPQDKLKIQKKDLDRDGFEVVVLTPK</sequence>
<dbReference type="Pfam" id="PF13483">
    <property type="entry name" value="Lactamase_B_3"/>
    <property type="match status" value="1"/>
</dbReference>
<name>A0A2H0N3P0_9BACT</name>
<gene>
    <name evidence="1" type="ORF">COV62_00785</name>
</gene>
<organism evidence="1 2">
    <name type="scientific">Candidatus Nealsonbacteria bacterium CG11_big_fil_rev_8_21_14_0_20_35_11</name>
    <dbReference type="NCBI Taxonomy" id="1974713"/>
    <lineage>
        <taxon>Bacteria</taxon>
        <taxon>Candidatus Nealsoniibacteriota</taxon>
    </lineage>
</organism>
<accession>A0A2H0N3P0</accession>
<keyword evidence="1" id="KW-0378">Hydrolase</keyword>
<dbReference type="EMBL" id="PCWK01000017">
    <property type="protein sequence ID" value="PIR02716.1"/>
    <property type="molecule type" value="Genomic_DNA"/>
</dbReference>
<comment type="caution">
    <text evidence="1">The sequence shown here is derived from an EMBL/GenBank/DDBJ whole genome shotgun (WGS) entry which is preliminary data.</text>
</comment>
<dbReference type="AlphaFoldDB" id="A0A2H0N3P0"/>
<dbReference type="SUPFAM" id="SSF56281">
    <property type="entry name" value="Metallo-hydrolase/oxidoreductase"/>
    <property type="match status" value="1"/>
</dbReference>
<dbReference type="PANTHER" id="PTHR42967">
    <property type="entry name" value="METAL DEPENDENT HYDROLASE"/>
    <property type="match status" value="1"/>
</dbReference>
<dbReference type="GO" id="GO:0016787">
    <property type="term" value="F:hydrolase activity"/>
    <property type="evidence" value="ECO:0007669"/>
    <property type="project" value="UniProtKB-KW"/>
</dbReference>
<protein>
    <submittedName>
        <fullName evidence="1">MBL fold metallo-hydrolase</fullName>
    </submittedName>
</protein>
<dbReference type="Gene3D" id="3.60.15.10">
    <property type="entry name" value="Ribonuclease Z/Hydroxyacylglutathione hydrolase-like"/>
    <property type="match status" value="1"/>
</dbReference>
<dbReference type="Proteomes" id="UP000231139">
    <property type="component" value="Unassembled WGS sequence"/>
</dbReference>